<accession>A0A016W7D1</accession>
<gene>
    <name evidence="1" type="primary">Acey_s1277.g3801</name>
    <name evidence="1" type="ORF">Y032_1277g3801</name>
</gene>
<proteinExistence type="predicted"/>
<organism evidence="1 2">
    <name type="scientific">Ancylostoma ceylanicum</name>
    <dbReference type="NCBI Taxonomy" id="53326"/>
    <lineage>
        <taxon>Eukaryota</taxon>
        <taxon>Metazoa</taxon>
        <taxon>Ecdysozoa</taxon>
        <taxon>Nematoda</taxon>
        <taxon>Chromadorea</taxon>
        <taxon>Rhabditida</taxon>
        <taxon>Rhabditina</taxon>
        <taxon>Rhabditomorpha</taxon>
        <taxon>Strongyloidea</taxon>
        <taxon>Ancylostomatidae</taxon>
        <taxon>Ancylostomatinae</taxon>
        <taxon>Ancylostoma</taxon>
    </lineage>
</organism>
<evidence type="ECO:0000313" key="1">
    <source>
        <dbReference type="EMBL" id="EYC34913.1"/>
    </source>
</evidence>
<protein>
    <submittedName>
        <fullName evidence="1">Uncharacterized protein</fullName>
    </submittedName>
</protein>
<dbReference type="EMBL" id="JARK01000876">
    <property type="protein sequence ID" value="EYC34913.1"/>
    <property type="molecule type" value="Genomic_DNA"/>
</dbReference>
<reference evidence="2" key="1">
    <citation type="journal article" date="2015" name="Nat. Genet.">
        <title>The genome and transcriptome of the zoonotic hookworm Ancylostoma ceylanicum identify infection-specific gene families.</title>
        <authorList>
            <person name="Schwarz E.M."/>
            <person name="Hu Y."/>
            <person name="Antoshechkin I."/>
            <person name="Miller M.M."/>
            <person name="Sternberg P.W."/>
            <person name="Aroian R.V."/>
        </authorList>
    </citation>
    <scope>NUCLEOTIDE SEQUENCE</scope>
    <source>
        <strain evidence="2">HY135</strain>
    </source>
</reference>
<dbReference type="Proteomes" id="UP000024635">
    <property type="component" value="Unassembled WGS sequence"/>
</dbReference>
<comment type="caution">
    <text evidence="1">The sequence shown here is derived from an EMBL/GenBank/DDBJ whole genome shotgun (WGS) entry which is preliminary data.</text>
</comment>
<dbReference type="AlphaFoldDB" id="A0A016W7D1"/>
<name>A0A016W7D1_9BILA</name>
<sequence length="81" mass="9658">MTSNICGLSFFLRISCHILLKTVWKSRLIKFCSSFFIHFRQTIFKILYPLSTIANEISNVFFSRIRSDPLFRVWFCDITIK</sequence>
<evidence type="ECO:0000313" key="2">
    <source>
        <dbReference type="Proteomes" id="UP000024635"/>
    </source>
</evidence>
<keyword evidence="2" id="KW-1185">Reference proteome</keyword>